<evidence type="ECO:0000256" key="4">
    <source>
        <dbReference type="ARBA" id="ARBA00022692"/>
    </source>
</evidence>
<evidence type="ECO:0000256" key="6">
    <source>
        <dbReference type="ARBA" id="ARBA00022989"/>
    </source>
</evidence>
<keyword evidence="3" id="KW-1003">Cell membrane</keyword>
<dbReference type="RefSeq" id="WP_058293819.1">
    <property type="nucleotide sequence ID" value="NZ_CAKJVE010000004.1"/>
</dbReference>
<keyword evidence="12" id="KW-1185">Reference proteome</keyword>
<protein>
    <submittedName>
        <fullName evidence="9 10">Rod shape-determining protein</fullName>
    </submittedName>
</protein>
<accession>A0A2A7MCJ7</accession>
<dbReference type="EMBL" id="CAKJVE010000004">
    <property type="protein sequence ID" value="CAG9711155.1"/>
    <property type="molecule type" value="Genomic_DNA"/>
</dbReference>
<dbReference type="Proteomes" id="UP000220840">
    <property type="component" value="Unassembled WGS sequence"/>
</dbReference>
<evidence type="ECO:0000256" key="8">
    <source>
        <dbReference type="SAM" id="Phobius"/>
    </source>
</evidence>
<evidence type="ECO:0000256" key="3">
    <source>
        <dbReference type="ARBA" id="ARBA00022475"/>
    </source>
</evidence>
<dbReference type="Proteomes" id="UP000431451">
    <property type="component" value="Unassembled WGS sequence"/>
</dbReference>
<dbReference type="STRING" id="137838.GCA_001458595_00890"/>
<feature type="transmembrane region" description="Helical" evidence="8">
    <location>
        <begin position="63"/>
        <end position="87"/>
    </location>
</feature>
<sequence length="165" mass="18975">MEKIILILISIVLLILDNSFAPFFAIHGAYPSLLLTFSIAYSILKKKEDAVFIGVVSGLLQDIYFYNGFGVNSLLNLFLCIMASVIGESIVRNKRLIPTVSIFVITIVKFFGIFMIFSFMDIIVEVDFIKIIIMGLYNSIIMFFMYKIVSRQLDKNNNNQQWRFK</sequence>
<dbReference type="Pfam" id="PF04093">
    <property type="entry name" value="MreD"/>
    <property type="match status" value="1"/>
</dbReference>
<evidence type="ECO:0000256" key="2">
    <source>
        <dbReference type="ARBA" id="ARBA00007776"/>
    </source>
</evidence>
<evidence type="ECO:0000313" key="12">
    <source>
        <dbReference type="Proteomes" id="UP000220840"/>
    </source>
</evidence>
<reference evidence="10 12" key="1">
    <citation type="submission" date="2017-10" db="EMBL/GenBank/DDBJ databases">
        <title>Effective Description of Clostridium neonatale sp. nov. linked to necrotizing enterocolitis in neonates and a clarification of species assignable to the genus Clostridium (Prazmowski 1880) emend. Lawson and Rainey 2016.</title>
        <authorList>
            <person name="Bernard K."/>
            <person name="Burdz T."/>
            <person name="Wiebe D."/>
            <person name="Balcewich B."/>
            <person name="Alfa M."/>
            <person name="Bernier A.-M."/>
        </authorList>
    </citation>
    <scope>NUCLEOTIDE SEQUENCE [LARGE SCALE GENOMIC DNA]</scope>
    <source>
        <strain evidence="10 12">LCDC99A005</strain>
    </source>
</reference>
<dbReference type="Proteomes" id="UP000789738">
    <property type="component" value="Unassembled WGS sequence"/>
</dbReference>
<dbReference type="EMBL" id="UWJD01000001">
    <property type="protein sequence ID" value="VCT83051.1"/>
    <property type="molecule type" value="Genomic_DNA"/>
</dbReference>
<dbReference type="InterPro" id="IPR007227">
    <property type="entry name" value="Cell_shape_determining_MreD"/>
</dbReference>
<gene>
    <name evidence="10" type="primary">mreD</name>
    <name evidence="9" type="ORF">CNEO_45122</name>
    <name evidence="11" type="ORF">CNEONATNEC25_00646</name>
    <name evidence="10" type="ORF">CQ394_18140</name>
</gene>
<evidence type="ECO:0000313" key="10">
    <source>
        <dbReference type="EMBL" id="PEG29290.1"/>
    </source>
</evidence>
<evidence type="ECO:0000256" key="7">
    <source>
        <dbReference type="ARBA" id="ARBA00023136"/>
    </source>
</evidence>
<comment type="similarity">
    <text evidence="2">Belongs to the MreD family.</text>
</comment>
<evidence type="ECO:0000256" key="5">
    <source>
        <dbReference type="ARBA" id="ARBA00022960"/>
    </source>
</evidence>
<comment type="subcellular location">
    <subcellularLocation>
        <location evidence="1">Cell membrane</location>
        <topology evidence="1">Multi-pass membrane protein</topology>
    </subcellularLocation>
</comment>
<dbReference type="EMBL" id="PDCJ01000004">
    <property type="protein sequence ID" value="PEG29290.1"/>
    <property type="molecule type" value="Genomic_DNA"/>
</dbReference>
<dbReference type="GO" id="GO:0008360">
    <property type="term" value="P:regulation of cell shape"/>
    <property type="evidence" value="ECO:0007669"/>
    <property type="project" value="UniProtKB-KW"/>
</dbReference>
<dbReference type="NCBIfam" id="TIGR03426">
    <property type="entry name" value="shape_MreD"/>
    <property type="match status" value="1"/>
</dbReference>
<reference evidence="11 13" key="2">
    <citation type="submission" date="2018-06" db="EMBL/GenBank/DDBJ databases">
        <authorList>
            <consortium name="IHU Genomes"/>
        </authorList>
    </citation>
    <scope>NUCLEOTIDE SEQUENCE [LARGE SCALE GENOMIC DNA]</scope>
    <source>
        <strain evidence="11 13">NEC25</strain>
    </source>
</reference>
<dbReference type="GO" id="GO:0005886">
    <property type="term" value="C:plasma membrane"/>
    <property type="evidence" value="ECO:0007669"/>
    <property type="project" value="UniProtKB-SubCell"/>
</dbReference>
<name>A0A2A7MCJ7_9CLOT</name>
<proteinExistence type="inferred from homology"/>
<feature type="transmembrane region" description="Helical" evidence="8">
    <location>
        <begin position="128"/>
        <end position="146"/>
    </location>
</feature>
<evidence type="ECO:0000313" key="13">
    <source>
        <dbReference type="Proteomes" id="UP000431451"/>
    </source>
</evidence>
<dbReference type="OrthoDB" id="9796616at2"/>
<dbReference type="InterPro" id="IPR017225">
    <property type="entry name" value="Cell_shape_determin_MreD_prd"/>
</dbReference>
<evidence type="ECO:0000313" key="9">
    <source>
        <dbReference type="EMBL" id="CAG9711155.1"/>
    </source>
</evidence>
<keyword evidence="5" id="KW-0133">Cell shape</keyword>
<keyword evidence="7 8" id="KW-0472">Membrane</keyword>
<keyword evidence="4 8" id="KW-0812">Transmembrane</keyword>
<evidence type="ECO:0000313" key="11">
    <source>
        <dbReference type="EMBL" id="VCT83051.1"/>
    </source>
</evidence>
<dbReference type="AlphaFoldDB" id="A0A2A7MCJ7"/>
<reference evidence="9" key="3">
    <citation type="submission" date="2021-10" db="EMBL/GenBank/DDBJ databases">
        <authorList>
            <person name="Mesa V."/>
        </authorList>
    </citation>
    <scope>NUCLEOTIDE SEQUENCE</scope>
    <source>
        <strain evidence="9">CC3_PB</strain>
    </source>
</reference>
<keyword evidence="6 8" id="KW-1133">Transmembrane helix</keyword>
<evidence type="ECO:0000256" key="1">
    <source>
        <dbReference type="ARBA" id="ARBA00004651"/>
    </source>
</evidence>
<dbReference type="PIRSF" id="PIRSF037497">
    <property type="entry name" value="MreD_Clostridium/Treponema_prd"/>
    <property type="match status" value="1"/>
</dbReference>
<organism evidence="10 12">
    <name type="scientific">Clostridium neonatale</name>
    <dbReference type="NCBI Taxonomy" id="137838"/>
    <lineage>
        <taxon>Bacteria</taxon>
        <taxon>Bacillati</taxon>
        <taxon>Bacillota</taxon>
        <taxon>Clostridia</taxon>
        <taxon>Eubacteriales</taxon>
        <taxon>Clostridiaceae</taxon>
        <taxon>Clostridium</taxon>
    </lineage>
</organism>
<feature type="transmembrane region" description="Helical" evidence="8">
    <location>
        <begin position="99"/>
        <end position="122"/>
    </location>
</feature>